<feature type="compositionally biased region" description="Polar residues" evidence="1">
    <location>
        <begin position="1"/>
        <end position="18"/>
    </location>
</feature>
<feature type="transmembrane region" description="Helical" evidence="2">
    <location>
        <begin position="78"/>
        <end position="100"/>
    </location>
</feature>
<gene>
    <name evidence="3" type="ORF">BJ983_002150</name>
</gene>
<evidence type="ECO:0000256" key="1">
    <source>
        <dbReference type="SAM" id="MobiDB-lite"/>
    </source>
</evidence>
<evidence type="ECO:0000256" key="2">
    <source>
        <dbReference type="SAM" id="Phobius"/>
    </source>
</evidence>
<protein>
    <submittedName>
        <fullName evidence="3">Uncharacterized protein (TIGR02611 family)</fullName>
    </submittedName>
</protein>
<feature type="region of interest" description="Disordered" evidence="1">
    <location>
        <begin position="1"/>
        <end position="27"/>
    </location>
</feature>
<evidence type="ECO:0000313" key="4">
    <source>
        <dbReference type="Proteomes" id="UP000535890"/>
    </source>
</evidence>
<dbReference type="Proteomes" id="UP000535890">
    <property type="component" value="Unassembled WGS sequence"/>
</dbReference>
<dbReference type="NCBIfam" id="TIGR02611">
    <property type="entry name" value="TIGR02611 family protein"/>
    <property type="match status" value="1"/>
</dbReference>
<dbReference type="EMBL" id="JACCBN010000001">
    <property type="protein sequence ID" value="NYD36048.1"/>
    <property type="molecule type" value="Genomic_DNA"/>
</dbReference>
<proteinExistence type="predicted"/>
<dbReference type="AlphaFoldDB" id="A0A7Y9DV19"/>
<reference evidence="3 4" key="1">
    <citation type="submission" date="2020-07" db="EMBL/GenBank/DDBJ databases">
        <title>Sequencing the genomes of 1000 actinobacteria strains.</title>
        <authorList>
            <person name="Klenk H.-P."/>
        </authorList>
    </citation>
    <scope>NUCLEOTIDE SEQUENCE [LARGE SCALE GENOMIC DNA]</scope>
    <source>
        <strain evidence="3 4">DSM 45772</strain>
    </source>
</reference>
<accession>A0A7Y9DV19</accession>
<sequence>MTQDQGTTSARPTETAPSGPTEPPSRRRLHGLRVRVRAFRMTVRARPHWNRAWRCGIGFIGAVVLIVGIIAIPYPGPGWLIVFTGLGILSTEFEWAGRVLRFARRYYDRWVAWVKRQNTAVQLLLALATGVVVLATLWLLDALWIVARIVGLGHWTWLHSPIMA</sequence>
<dbReference type="RefSeq" id="WP_179793785.1">
    <property type="nucleotide sequence ID" value="NZ_BAABHP010000007.1"/>
</dbReference>
<keyword evidence="4" id="KW-1185">Reference proteome</keyword>
<feature type="transmembrane region" description="Helical" evidence="2">
    <location>
        <begin position="121"/>
        <end position="147"/>
    </location>
</feature>
<name>A0A7Y9DV19_9PSEU</name>
<evidence type="ECO:0000313" key="3">
    <source>
        <dbReference type="EMBL" id="NYD36048.1"/>
    </source>
</evidence>
<dbReference type="InterPro" id="IPR013434">
    <property type="entry name" value="CHP02611"/>
</dbReference>
<dbReference type="Pfam" id="PF09656">
    <property type="entry name" value="PGPGW"/>
    <property type="match status" value="1"/>
</dbReference>
<keyword evidence="2" id="KW-0812">Transmembrane</keyword>
<feature type="transmembrane region" description="Helical" evidence="2">
    <location>
        <begin position="52"/>
        <end position="72"/>
    </location>
</feature>
<organism evidence="3 4">
    <name type="scientific">Actinomycetospora corticicola</name>
    <dbReference type="NCBI Taxonomy" id="663602"/>
    <lineage>
        <taxon>Bacteria</taxon>
        <taxon>Bacillati</taxon>
        <taxon>Actinomycetota</taxon>
        <taxon>Actinomycetes</taxon>
        <taxon>Pseudonocardiales</taxon>
        <taxon>Pseudonocardiaceae</taxon>
        <taxon>Actinomycetospora</taxon>
    </lineage>
</organism>
<comment type="caution">
    <text evidence="3">The sequence shown here is derived from an EMBL/GenBank/DDBJ whole genome shotgun (WGS) entry which is preliminary data.</text>
</comment>
<keyword evidence="2" id="KW-1133">Transmembrane helix</keyword>
<keyword evidence="2" id="KW-0472">Membrane</keyword>
<dbReference type="InterPro" id="IPR019099">
    <property type="entry name" value="Uncharacterised_PGPGW_TM"/>
</dbReference>